<dbReference type="InterPro" id="IPR032801">
    <property type="entry name" value="PXL2A/B/C"/>
</dbReference>
<dbReference type="AlphaFoldDB" id="A0A4R2BI35"/>
<evidence type="ECO:0000313" key="1">
    <source>
        <dbReference type="EMBL" id="TCN26235.1"/>
    </source>
</evidence>
<dbReference type="Proteomes" id="UP000295689">
    <property type="component" value="Unassembled WGS sequence"/>
</dbReference>
<accession>A0A4R2BI35</accession>
<reference evidence="1 2" key="1">
    <citation type="journal article" date="2015" name="Stand. Genomic Sci.">
        <title>Genomic Encyclopedia of Bacterial and Archaeal Type Strains, Phase III: the genomes of soil and plant-associated and newly described type strains.</title>
        <authorList>
            <person name="Whitman W.B."/>
            <person name="Woyke T."/>
            <person name="Klenk H.P."/>
            <person name="Zhou Y."/>
            <person name="Lilburn T.G."/>
            <person name="Beck B.J."/>
            <person name="De Vos P."/>
            <person name="Vandamme P."/>
            <person name="Eisen J.A."/>
            <person name="Garrity G."/>
            <person name="Hugenholtz P."/>
            <person name="Kyrpides N.C."/>
        </authorList>
    </citation>
    <scope>NUCLEOTIDE SEQUENCE [LARGE SCALE GENOMIC DNA]</scope>
    <source>
        <strain evidence="1 2">CV53</strain>
    </source>
</reference>
<dbReference type="EMBL" id="SLVV01000004">
    <property type="protein sequence ID" value="TCN26235.1"/>
    <property type="molecule type" value="Genomic_DNA"/>
</dbReference>
<gene>
    <name evidence="1" type="ORF">EV146_104345</name>
</gene>
<proteinExistence type="predicted"/>
<organism evidence="1 2">
    <name type="scientific">Mesobacillus foraminis</name>
    <dbReference type="NCBI Taxonomy" id="279826"/>
    <lineage>
        <taxon>Bacteria</taxon>
        <taxon>Bacillati</taxon>
        <taxon>Bacillota</taxon>
        <taxon>Bacilli</taxon>
        <taxon>Bacillales</taxon>
        <taxon>Bacillaceae</taxon>
        <taxon>Mesobacillus</taxon>
    </lineage>
</organism>
<sequence>MDTGFQVVVITPSIGLFLEKFVLAFGPFPFPIYGDPKRELYQQLGHNTMSKWKLLYKAGKTFITQGPGKFLPDDIEQKQLVQEAMKTHDIFIQGGAWLFDDNGKIIWNHIDSSPEDHATIDELLSVMKRLSMSS</sequence>
<comment type="caution">
    <text evidence="1">The sequence shown here is derived from an EMBL/GenBank/DDBJ whole genome shotgun (WGS) entry which is preliminary data.</text>
</comment>
<evidence type="ECO:0000313" key="2">
    <source>
        <dbReference type="Proteomes" id="UP000295689"/>
    </source>
</evidence>
<keyword evidence="2" id="KW-1185">Reference proteome</keyword>
<protein>
    <submittedName>
        <fullName evidence="1">Alkyl-hydroperoxide reductase/thiol specific antioxidant family protein</fullName>
    </submittedName>
</protein>
<dbReference type="InterPro" id="IPR036249">
    <property type="entry name" value="Thioredoxin-like_sf"/>
</dbReference>
<name>A0A4R2BI35_9BACI</name>
<dbReference type="Gene3D" id="3.40.30.10">
    <property type="entry name" value="Glutaredoxin"/>
    <property type="match status" value="1"/>
</dbReference>
<dbReference type="Pfam" id="PF13911">
    <property type="entry name" value="AhpC-TSA_2"/>
    <property type="match status" value="1"/>
</dbReference>
<dbReference type="SUPFAM" id="SSF52833">
    <property type="entry name" value="Thioredoxin-like"/>
    <property type="match status" value="1"/>
</dbReference>